<dbReference type="InterPro" id="IPR002466">
    <property type="entry name" value="A_deamin"/>
</dbReference>
<dbReference type="PROSITE" id="PS50137">
    <property type="entry name" value="DS_RBD"/>
    <property type="match status" value="2"/>
</dbReference>
<protein>
    <submittedName>
        <fullName evidence="4">Adenosine deaminase RNA specific B2 (inactive)</fullName>
    </submittedName>
</protein>
<evidence type="ECO:0000313" key="4">
    <source>
        <dbReference type="Ensembl" id="ENSLBEP00000028975.1"/>
    </source>
</evidence>
<organism evidence="4 5">
    <name type="scientific">Labrus bergylta</name>
    <name type="common">ballan wrasse</name>
    <dbReference type="NCBI Taxonomy" id="56723"/>
    <lineage>
        <taxon>Eukaryota</taxon>
        <taxon>Metazoa</taxon>
        <taxon>Chordata</taxon>
        <taxon>Craniata</taxon>
        <taxon>Vertebrata</taxon>
        <taxon>Euteleostomi</taxon>
        <taxon>Actinopterygii</taxon>
        <taxon>Neopterygii</taxon>
        <taxon>Teleostei</taxon>
        <taxon>Neoteleostei</taxon>
        <taxon>Acanthomorphata</taxon>
        <taxon>Eupercaria</taxon>
        <taxon>Labriformes</taxon>
        <taxon>Labridae</taxon>
        <taxon>Labrus</taxon>
    </lineage>
</organism>
<dbReference type="Pfam" id="PF00035">
    <property type="entry name" value="dsrm"/>
    <property type="match status" value="2"/>
</dbReference>
<dbReference type="Pfam" id="PF02137">
    <property type="entry name" value="A_deamin"/>
    <property type="match status" value="1"/>
</dbReference>
<dbReference type="PROSITE" id="PS50141">
    <property type="entry name" value="A_DEAMIN_EDITASE"/>
    <property type="match status" value="1"/>
</dbReference>
<dbReference type="Ensembl" id="ENSLBET00000030342.1">
    <property type="protein sequence ID" value="ENSLBEP00000028975.1"/>
    <property type="gene ID" value="ENSLBEG00000021671.1"/>
</dbReference>
<dbReference type="GO" id="GO:0005737">
    <property type="term" value="C:cytoplasm"/>
    <property type="evidence" value="ECO:0007669"/>
    <property type="project" value="TreeGrafter"/>
</dbReference>
<dbReference type="GO" id="GO:0003725">
    <property type="term" value="F:double-stranded RNA binding"/>
    <property type="evidence" value="ECO:0007669"/>
    <property type="project" value="TreeGrafter"/>
</dbReference>
<dbReference type="FunFam" id="3.30.160.20:FF:000009">
    <property type="entry name" value="Adenosine deaminase RNA-specific B2 (inactive)"/>
    <property type="match status" value="1"/>
</dbReference>
<dbReference type="SUPFAM" id="SSF54768">
    <property type="entry name" value="dsRNA-binding domain-like"/>
    <property type="match status" value="2"/>
</dbReference>
<proteinExistence type="predicted"/>
<dbReference type="SMART" id="SM00552">
    <property type="entry name" value="ADEAMc"/>
    <property type="match status" value="1"/>
</dbReference>
<feature type="domain" description="DRBM" evidence="2">
    <location>
        <begin position="88"/>
        <end position="154"/>
    </location>
</feature>
<feature type="domain" description="DRBM" evidence="2">
    <location>
        <begin position="274"/>
        <end position="311"/>
    </location>
</feature>
<sequence length="702" mass="77923">MASTSEPPFCLFLLRLFSGNSNISTGLALLDLSTDTCSLEVKENQVDTRPLDSCEPRALKRKQPLGNGKDRLLYRSHLACKRAAWAVTHKNALVQLNELRPGLRYEIVSKSGPLHAPVFSVGVEVNGFQFEGVGRTKKQAKMRAAELALRSFIQFPNASQAHATMGNLTSARTDFTADKLDFPDSLLKEFEPSLRENGDLMYCNTAKKAVFSSIYDRRRLVRLTLDLVSSTSPKRPVLTTSLFKHLSPVLLLNELRPGLRYMCLTERVNGRPMRSFVMVVRVEGKVFEGCGHSKRQAKAQAAAAALQDMYNICPGPEGRIMELDVSISNLVREKYTELTDSCPSTSHARQKALAGIVMTRGFDLRSARVVSLATGTKCLDSDNVSDHGGTLRDCHAEAVSRRALVRFLYAQLELLLCKRADCAERSIFVPNKVGSDCGGSNSGFRLQDGVLFHMYVSSSPCGDARLNCPYETTAAFRSRRFRCHLRVKVDGGEGTLPFTARRANQKRDGVALGKPFVTMSCTDKMAKWSVLGLQGALLSHLVEPVYLHSLTVGTLSHTGHLCRAMTRRLAPVKHLPFPYRRQQLLLGCSRDVRPAGKTPNVSVNWSCGDEALEEISTSTGRKRDSGTPSRLCRRSMFTRWQRLQQQVGWRLLSPTSRTYSGSKMAAGQYQRAMQQFNSALQSGGLGTWLRKPQELCNFDNRA</sequence>
<dbReference type="AlphaFoldDB" id="A0A3Q3N515"/>
<dbReference type="GeneTree" id="ENSGT00940000157252"/>
<dbReference type="PANTHER" id="PTHR10910">
    <property type="entry name" value="EUKARYOTE SPECIFIC DSRNA BINDING PROTEIN"/>
    <property type="match status" value="1"/>
</dbReference>
<dbReference type="GO" id="GO:0008251">
    <property type="term" value="F:tRNA-specific adenosine deaminase activity"/>
    <property type="evidence" value="ECO:0007669"/>
    <property type="project" value="TreeGrafter"/>
</dbReference>
<evidence type="ECO:0000313" key="5">
    <source>
        <dbReference type="Proteomes" id="UP000261660"/>
    </source>
</evidence>
<keyword evidence="5" id="KW-1185">Reference proteome</keyword>
<evidence type="ECO:0000259" key="2">
    <source>
        <dbReference type="PROSITE" id="PS50137"/>
    </source>
</evidence>
<feature type="domain" description="A to I editase" evidence="3">
    <location>
        <begin position="371"/>
        <end position="698"/>
    </location>
</feature>
<dbReference type="GO" id="GO:0006382">
    <property type="term" value="P:adenosine to inosine editing"/>
    <property type="evidence" value="ECO:0007669"/>
    <property type="project" value="TreeGrafter"/>
</dbReference>
<dbReference type="SMART" id="SM00358">
    <property type="entry name" value="DSRM"/>
    <property type="match status" value="2"/>
</dbReference>
<dbReference type="GO" id="GO:0006396">
    <property type="term" value="P:RNA processing"/>
    <property type="evidence" value="ECO:0007669"/>
    <property type="project" value="InterPro"/>
</dbReference>
<keyword evidence="1" id="KW-0694">RNA-binding</keyword>
<name>A0A3Q3N515_9LABR</name>
<dbReference type="GO" id="GO:0005730">
    <property type="term" value="C:nucleolus"/>
    <property type="evidence" value="ECO:0007669"/>
    <property type="project" value="TreeGrafter"/>
</dbReference>
<dbReference type="GO" id="GO:0003726">
    <property type="term" value="F:double-stranded RNA adenosine deaminase activity"/>
    <property type="evidence" value="ECO:0007669"/>
    <property type="project" value="TreeGrafter"/>
</dbReference>
<evidence type="ECO:0000256" key="1">
    <source>
        <dbReference type="PROSITE-ProRule" id="PRU00266"/>
    </source>
</evidence>
<accession>A0A3Q3N515</accession>
<evidence type="ECO:0000259" key="3">
    <source>
        <dbReference type="PROSITE" id="PS50141"/>
    </source>
</evidence>
<dbReference type="InterPro" id="IPR014720">
    <property type="entry name" value="dsRBD_dom"/>
</dbReference>
<reference evidence="4" key="2">
    <citation type="submission" date="2025-09" db="UniProtKB">
        <authorList>
            <consortium name="Ensembl"/>
        </authorList>
    </citation>
    <scope>IDENTIFICATION</scope>
</reference>
<dbReference type="Gene3D" id="3.30.160.20">
    <property type="match status" value="2"/>
</dbReference>
<dbReference type="PANTHER" id="PTHR10910:SF17">
    <property type="entry name" value="DOUBLE-STRANDED RNA-SPECIFIC EDITASE B2"/>
    <property type="match status" value="1"/>
</dbReference>
<dbReference type="Proteomes" id="UP000261660">
    <property type="component" value="Unplaced"/>
</dbReference>
<reference evidence="4" key="1">
    <citation type="submission" date="2025-08" db="UniProtKB">
        <authorList>
            <consortium name="Ensembl"/>
        </authorList>
    </citation>
    <scope>IDENTIFICATION</scope>
</reference>